<reference evidence="2" key="1">
    <citation type="journal article" date="2019" name="Int. J. Syst. Evol. Microbiol.">
        <title>The Global Catalogue of Microorganisms (GCM) 10K type strain sequencing project: providing services to taxonomists for standard genome sequencing and annotation.</title>
        <authorList>
            <consortium name="The Broad Institute Genomics Platform"/>
            <consortium name="The Broad Institute Genome Sequencing Center for Infectious Disease"/>
            <person name="Wu L."/>
            <person name="Ma J."/>
        </authorList>
    </citation>
    <scope>NUCLEOTIDE SEQUENCE [LARGE SCALE GENOMIC DNA]</scope>
    <source>
        <strain evidence="2">GH52</strain>
    </source>
</reference>
<comment type="caution">
    <text evidence="1">The sequence shown here is derived from an EMBL/GenBank/DDBJ whole genome shotgun (WGS) entry which is preliminary data.</text>
</comment>
<organism evidence="1 2">
    <name type="scientific">Paenibacillus yanchengensis</name>
    <dbReference type="NCBI Taxonomy" id="2035833"/>
    <lineage>
        <taxon>Bacteria</taxon>
        <taxon>Bacillati</taxon>
        <taxon>Bacillota</taxon>
        <taxon>Bacilli</taxon>
        <taxon>Bacillales</taxon>
        <taxon>Paenibacillaceae</taxon>
        <taxon>Paenibacillus</taxon>
    </lineage>
</organism>
<evidence type="ECO:0000313" key="1">
    <source>
        <dbReference type="EMBL" id="MFD2118166.1"/>
    </source>
</evidence>
<proteinExistence type="predicted"/>
<protein>
    <recommendedName>
        <fullName evidence="3">ArpU family transcriptional regulator</fullName>
    </recommendedName>
</protein>
<evidence type="ECO:0008006" key="3">
    <source>
        <dbReference type="Google" id="ProtNLM"/>
    </source>
</evidence>
<sequence>MYWVRRVRRELMAYNSLRLRKSELLEQLKYMDNLIDPRTSKLDGMPYSNRSRKDSPVELMAINREEERQNIEWELRVTKRLIYPIECGLKALTALEREVIDRVYYNFEIPVNEIASSLGLTQKQFDEIKLKAMCTINEYLLMTSQRLIG</sequence>
<keyword evidence="2" id="KW-1185">Reference proteome</keyword>
<gene>
    <name evidence="1" type="ORF">ACFSJH_20925</name>
</gene>
<accession>A0ABW4YR61</accession>
<name>A0ABW4YR61_9BACL</name>
<dbReference type="RefSeq" id="WP_377775823.1">
    <property type="nucleotide sequence ID" value="NZ_JBHUHO010000051.1"/>
</dbReference>
<evidence type="ECO:0000313" key="2">
    <source>
        <dbReference type="Proteomes" id="UP001597362"/>
    </source>
</evidence>
<dbReference type="Proteomes" id="UP001597362">
    <property type="component" value="Unassembled WGS sequence"/>
</dbReference>
<dbReference type="EMBL" id="JBHUHO010000051">
    <property type="protein sequence ID" value="MFD2118166.1"/>
    <property type="molecule type" value="Genomic_DNA"/>
</dbReference>